<evidence type="ECO:0000256" key="1">
    <source>
        <dbReference type="ARBA" id="ARBA00004651"/>
    </source>
</evidence>
<evidence type="ECO:0000313" key="8">
    <source>
        <dbReference type="Proteomes" id="UP000005953"/>
    </source>
</evidence>
<dbReference type="GO" id="GO:0015171">
    <property type="term" value="F:amino acid transmembrane transporter activity"/>
    <property type="evidence" value="ECO:0007669"/>
    <property type="project" value="TreeGrafter"/>
</dbReference>
<reference evidence="7 8" key="1">
    <citation type="submission" date="2006-02" db="EMBL/GenBank/DDBJ databases">
        <authorList>
            <person name="Pinhassi J."/>
            <person name="Pedros-Alio C."/>
            <person name="Ferriera S."/>
            <person name="Johnson J."/>
            <person name="Kravitz S."/>
            <person name="Halpern A."/>
            <person name="Remington K."/>
            <person name="Beeson K."/>
            <person name="Tran B."/>
            <person name="Rogers Y.-H."/>
            <person name="Friedman R."/>
            <person name="Venter J.C."/>
        </authorList>
    </citation>
    <scope>NUCLEOTIDE SEQUENCE [LARGE SCALE GENOMIC DNA]</scope>
    <source>
        <strain evidence="7 8">MED297</strain>
    </source>
</reference>
<evidence type="ECO:0000313" key="7">
    <source>
        <dbReference type="EMBL" id="EAR08127.1"/>
    </source>
</evidence>
<feature type="transmembrane region" description="Helical" evidence="6">
    <location>
        <begin position="43"/>
        <end position="62"/>
    </location>
</feature>
<evidence type="ECO:0000256" key="5">
    <source>
        <dbReference type="ARBA" id="ARBA00023136"/>
    </source>
</evidence>
<accession>A4BIC0</accession>
<protein>
    <submittedName>
        <fullName evidence="7">Putative threonine efflux protein</fullName>
    </submittedName>
</protein>
<gene>
    <name evidence="7" type="ORF">MED297_00525</name>
</gene>
<dbReference type="Proteomes" id="UP000005953">
    <property type="component" value="Unassembled WGS sequence"/>
</dbReference>
<organism evidence="7 8">
    <name type="scientific">Reinekea blandensis MED297</name>
    <dbReference type="NCBI Taxonomy" id="314283"/>
    <lineage>
        <taxon>Bacteria</taxon>
        <taxon>Pseudomonadati</taxon>
        <taxon>Pseudomonadota</taxon>
        <taxon>Gammaproteobacteria</taxon>
        <taxon>Oceanospirillales</taxon>
        <taxon>Saccharospirillaceae</taxon>
        <taxon>Reinekea</taxon>
    </lineage>
</organism>
<keyword evidence="2" id="KW-1003">Cell membrane</keyword>
<dbReference type="STRING" id="314283.MED297_00525"/>
<dbReference type="AlphaFoldDB" id="A4BIC0"/>
<sequence length="200" mass="21700">MLTMSLNLSLILFAIASTGTPGPNNLMILASGLNHGVRRSLPHLLGICTGVPIMILAVGFGLDQLFQQWPILFTILKVAGISYLLFLAWKIATTQVRQGPQTNNPPMTYVQAAAFQWVNPKAWVMVLSAVASFTVAEISLTPQILTIALTFLPIGLCCVGCWLVAGESLRRLLHDARKQRLFNVTMASLLVLSIAPMMAV</sequence>
<name>A4BIC0_9GAMM</name>
<comment type="subcellular location">
    <subcellularLocation>
        <location evidence="1">Cell membrane</location>
        <topology evidence="1">Multi-pass membrane protein</topology>
    </subcellularLocation>
</comment>
<proteinExistence type="predicted"/>
<keyword evidence="8" id="KW-1185">Reference proteome</keyword>
<dbReference type="PANTHER" id="PTHR30086">
    <property type="entry name" value="ARGININE EXPORTER PROTEIN ARGO"/>
    <property type="match status" value="1"/>
</dbReference>
<dbReference type="GO" id="GO:0005886">
    <property type="term" value="C:plasma membrane"/>
    <property type="evidence" value="ECO:0007669"/>
    <property type="project" value="UniProtKB-SubCell"/>
</dbReference>
<dbReference type="InterPro" id="IPR001123">
    <property type="entry name" value="LeuE-type"/>
</dbReference>
<comment type="caution">
    <text evidence="7">The sequence shown here is derived from an EMBL/GenBank/DDBJ whole genome shotgun (WGS) entry which is preliminary data.</text>
</comment>
<dbReference type="GO" id="GO:0033228">
    <property type="term" value="P:cysteine export across plasma membrane"/>
    <property type="evidence" value="ECO:0007669"/>
    <property type="project" value="TreeGrafter"/>
</dbReference>
<dbReference type="PANTHER" id="PTHR30086:SF20">
    <property type="entry name" value="ARGININE EXPORTER PROTEIN ARGO-RELATED"/>
    <property type="match status" value="1"/>
</dbReference>
<keyword evidence="3 6" id="KW-0812">Transmembrane</keyword>
<dbReference type="Pfam" id="PF01810">
    <property type="entry name" value="LysE"/>
    <property type="match status" value="1"/>
</dbReference>
<keyword evidence="5 6" id="KW-0472">Membrane</keyword>
<keyword evidence="4 6" id="KW-1133">Transmembrane helix</keyword>
<evidence type="ECO:0000256" key="2">
    <source>
        <dbReference type="ARBA" id="ARBA00022475"/>
    </source>
</evidence>
<feature type="transmembrane region" description="Helical" evidence="6">
    <location>
        <begin position="69"/>
        <end position="89"/>
    </location>
</feature>
<evidence type="ECO:0000256" key="6">
    <source>
        <dbReference type="SAM" id="Phobius"/>
    </source>
</evidence>
<dbReference type="HOGENOM" id="CLU_079569_1_0_6"/>
<evidence type="ECO:0000256" key="3">
    <source>
        <dbReference type="ARBA" id="ARBA00022692"/>
    </source>
</evidence>
<feature type="transmembrane region" description="Helical" evidence="6">
    <location>
        <begin position="181"/>
        <end position="199"/>
    </location>
</feature>
<evidence type="ECO:0000256" key="4">
    <source>
        <dbReference type="ARBA" id="ARBA00022989"/>
    </source>
</evidence>
<feature type="transmembrane region" description="Helical" evidence="6">
    <location>
        <begin position="144"/>
        <end position="169"/>
    </location>
</feature>
<dbReference type="EMBL" id="AAOE01000025">
    <property type="protein sequence ID" value="EAR08127.1"/>
    <property type="molecule type" value="Genomic_DNA"/>
</dbReference>